<dbReference type="EMBL" id="FNTL01000004">
    <property type="protein sequence ID" value="SEE11452.1"/>
    <property type="molecule type" value="Genomic_DNA"/>
</dbReference>
<sequence length="169" mass="18373">MGKDDRMTNFSGLTENVAREAVELARPSIENLSHGSAGHLVVLRPGVAPSPDAELPVVFRCSWGEKKDWAGPYDAIAESKARISWNTGLPSHAVQQLHPYLYQDGWTKWGGSAVGEGGLVVAYSGDTWFHDQFYSELVVAAIKLVCHREMDAVMRDPGTLFLGTGGENS</sequence>
<dbReference type="Proteomes" id="UP000183407">
    <property type="component" value="Unassembled WGS sequence"/>
</dbReference>
<gene>
    <name evidence="1" type="ORF">SAMN04490220_6685</name>
</gene>
<dbReference type="AlphaFoldDB" id="A0A1H5G6V2"/>
<protein>
    <submittedName>
        <fullName evidence="1">Uncharacterized protein</fullName>
    </submittedName>
</protein>
<name>A0A1H5G6V2_RHOJO</name>
<evidence type="ECO:0000313" key="2">
    <source>
        <dbReference type="Proteomes" id="UP000183407"/>
    </source>
</evidence>
<accession>A0A1H5G6V2</accession>
<proteinExistence type="predicted"/>
<reference evidence="2" key="1">
    <citation type="submission" date="2016-10" db="EMBL/GenBank/DDBJ databases">
        <authorList>
            <person name="Varghese N."/>
        </authorList>
    </citation>
    <scope>NUCLEOTIDE SEQUENCE [LARGE SCALE GENOMIC DNA]</scope>
    <source>
        <strain evidence="2">DSM 44719</strain>
    </source>
</reference>
<organism evidence="1 2">
    <name type="scientific">Rhodococcus jostii</name>
    <dbReference type="NCBI Taxonomy" id="132919"/>
    <lineage>
        <taxon>Bacteria</taxon>
        <taxon>Bacillati</taxon>
        <taxon>Actinomycetota</taxon>
        <taxon>Actinomycetes</taxon>
        <taxon>Mycobacteriales</taxon>
        <taxon>Nocardiaceae</taxon>
        <taxon>Rhodococcus</taxon>
    </lineage>
</organism>
<evidence type="ECO:0000313" key="1">
    <source>
        <dbReference type="EMBL" id="SEE11452.1"/>
    </source>
</evidence>